<proteinExistence type="predicted"/>
<feature type="region of interest" description="Disordered" evidence="1">
    <location>
        <begin position="127"/>
        <end position="208"/>
    </location>
</feature>
<dbReference type="EMBL" id="JBBJCI010000031">
    <property type="protein sequence ID" value="KAK7254356.1"/>
    <property type="molecule type" value="Genomic_DNA"/>
</dbReference>
<dbReference type="Proteomes" id="UP001363151">
    <property type="component" value="Unassembled WGS sequence"/>
</dbReference>
<gene>
    <name evidence="2" type="ORF">SO694_00009458</name>
</gene>
<comment type="caution">
    <text evidence="2">The sequence shown here is derived from an EMBL/GenBank/DDBJ whole genome shotgun (WGS) entry which is preliminary data.</text>
</comment>
<organism evidence="2 3">
    <name type="scientific">Aureococcus anophagefferens</name>
    <name type="common">Harmful bloom alga</name>
    <dbReference type="NCBI Taxonomy" id="44056"/>
    <lineage>
        <taxon>Eukaryota</taxon>
        <taxon>Sar</taxon>
        <taxon>Stramenopiles</taxon>
        <taxon>Ochrophyta</taxon>
        <taxon>Pelagophyceae</taxon>
        <taxon>Pelagomonadales</taxon>
        <taxon>Pelagomonadaceae</taxon>
        <taxon>Aureococcus</taxon>
    </lineage>
</organism>
<evidence type="ECO:0000313" key="2">
    <source>
        <dbReference type="EMBL" id="KAK7254356.1"/>
    </source>
</evidence>
<reference evidence="2 3" key="1">
    <citation type="submission" date="2024-03" db="EMBL/GenBank/DDBJ databases">
        <title>Aureococcus anophagefferens CCMP1851 and Kratosvirus quantuckense: Draft genome of a second virus-susceptible host strain in the model system.</title>
        <authorList>
            <person name="Chase E."/>
            <person name="Truchon A.R."/>
            <person name="Schepens W."/>
            <person name="Wilhelm S.W."/>
        </authorList>
    </citation>
    <scope>NUCLEOTIDE SEQUENCE [LARGE SCALE GENOMIC DNA]</scope>
    <source>
        <strain evidence="2 3">CCMP1851</strain>
    </source>
</reference>
<sequence>MEYLKGHAVSLHRRESPKLLKAPTADDGVARAKLFKHAHLKVKEVVVRVTRSNQRSGRHWEPFHGDARPSRPSSRRELALILTHLRNLAVAYDNMTADEKRELTTVRELVVNLDWLCALAKHRVASDEAPATLTASGADREPAARRPRRRRRRAPGAPFAAAQPAGVARGARAPPPAAARRRRARRPTRKSRRADVAGPRPALSVDER</sequence>
<protein>
    <recommendedName>
        <fullName evidence="4">Four helix bundle protein</fullName>
    </recommendedName>
</protein>
<accession>A0ABR1GEX4</accession>
<evidence type="ECO:0000256" key="1">
    <source>
        <dbReference type="SAM" id="MobiDB-lite"/>
    </source>
</evidence>
<evidence type="ECO:0000313" key="3">
    <source>
        <dbReference type="Proteomes" id="UP001363151"/>
    </source>
</evidence>
<feature type="compositionally biased region" description="Basic residues" evidence="1">
    <location>
        <begin position="145"/>
        <end position="154"/>
    </location>
</feature>
<feature type="compositionally biased region" description="Basic residues" evidence="1">
    <location>
        <begin position="179"/>
        <end position="192"/>
    </location>
</feature>
<name>A0ABR1GEX4_AURAN</name>
<evidence type="ECO:0008006" key="4">
    <source>
        <dbReference type="Google" id="ProtNLM"/>
    </source>
</evidence>
<keyword evidence="3" id="KW-1185">Reference proteome</keyword>
<feature type="compositionally biased region" description="Low complexity" evidence="1">
    <location>
        <begin position="155"/>
        <end position="172"/>
    </location>
</feature>